<dbReference type="GO" id="GO:0043190">
    <property type="term" value="C:ATP-binding cassette (ABC) transporter complex"/>
    <property type="evidence" value="ECO:0007669"/>
    <property type="project" value="TreeGrafter"/>
</dbReference>
<keyword evidence="8" id="KW-1185">Reference proteome</keyword>
<feature type="transmembrane region" description="Helical" evidence="6">
    <location>
        <begin position="100"/>
        <end position="118"/>
    </location>
</feature>
<dbReference type="KEGG" id="fls:GLV81_05295"/>
<keyword evidence="4 6" id="KW-1133">Transmembrane helix</keyword>
<evidence type="ECO:0000313" key="8">
    <source>
        <dbReference type="Proteomes" id="UP000426027"/>
    </source>
</evidence>
<protein>
    <submittedName>
        <fullName evidence="7">LptF/LptG family permease</fullName>
    </submittedName>
</protein>
<name>A0A6I6G4L9_9BACT</name>
<dbReference type="InterPro" id="IPR005495">
    <property type="entry name" value="LptG/LptF_permease"/>
</dbReference>
<accession>A0A6I6G4L9</accession>
<evidence type="ECO:0000313" key="7">
    <source>
        <dbReference type="EMBL" id="QGW27586.1"/>
    </source>
</evidence>
<proteinExistence type="predicted"/>
<dbReference type="EMBL" id="CP046566">
    <property type="protein sequence ID" value="QGW27586.1"/>
    <property type="molecule type" value="Genomic_DNA"/>
</dbReference>
<dbReference type="Pfam" id="PF03739">
    <property type="entry name" value="LptF_LptG"/>
    <property type="match status" value="1"/>
</dbReference>
<evidence type="ECO:0000256" key="4">
    <source>
        <dbReference type="ARBA" id="ARBA00022989"/>
    </source>
</evidence>
<keyword evidence="5 6" id="KW-0472">Membrane</keyword>
<evidence type="ECO:0000256" key="2">
    <source>
        <dbReference type="ARBA" id="ARBA00022475"/>
    </source>
</evidence>
<dbReference type="Proteomes" id="UP000426027">
    <property type="component" value="Chromosome"/>
</dbReference>
<dbReference type="GO" id="GO:0015920">
    <property type="term" value="P:lipopolysaccharide transport"/>
    <property type="evidence" value="ECO:0007669"/>
    <property type="project" value="TreeGrafter"/>
</dbReference>
<comment type="subcellular location">
    <subcellularLocation>
        <location evidence="1">Cell membrane</location>
        <topology evidence="1">Multi-pass membrane protein</topology>
    </subcellularLocation>
</comment>
<dbReference type="PANTHER" id="PTHR33529:SF6">
    <property type="entry name" value="YJGP_YJGQ FAMILY PERMEASE"/>
    <property type="match status" value="1"/>
</dbReference>
<reference evidence="7 8" key="1">
    <citation type="submission" date="2019-11" db="EMBL/GenBank/DDBJ databases">
        <authorList>
            <person name="Im W.T."/>
        </authorList>
    </citation>
    <scope>NUCLEOTIDE SEQUENCE [LARGE SCALE GENOMIC DNA]</scope>
    <source>
        <strain evidence="7 8">SB-02</strain>
    </source>
</reference>
<evidence type="ECO:0000256" key="1">
    <source>
        <dbReference type="ARBA" id="ARBA00004651"/>
    </source>
</evidence>
<feature type="transmembrane region" description="Helical" evidence="6">
    <location>
        <begin position="394"/>
        <end position="412"/>
    </location>
</feature>
<feature type="transmembrane region" description="Helical" evidence="6">
    <location>
        <begin position="54"/>
        <end position="79"/>
    </location>
</feature>
<feature type="transmembrane region" description="Helical" evidence="6">
    <location>
        <begin position="370"/>
        <end position="387"/>
    </location>
</feature>
<gene>
    <name evidence="7" type="ORF">GLV81_05295</name>
</gene>
<organism evidence="7 8">
    <name type="scientific">Phnomibacter ginsenosidimutans</name>
    <dbReference type="NCBI Taxonomy" id="2676868"/>
    <lineage>
        <taxon>Bacteria</taxon>
        <taxon>Pseudomonadati</taxon>
        <taxon>Bacteroidota</taxon>
        <taxon>Chitinophagia</taxon>
        <taxon>Chitinophagales</taxon>
        <taxon>Chitinophagaceae</taxon>
        <taxon>Phnomibacter</taxon>
    </lineage>
</organism>
<evidence type="ECO:0000256" key="5">
    <source>
        <dbReference type="ARBA" id="ARBA00023136"/>
    </source>
</evidence>
<evidence type="ECO:0000256" key="6">
    <source>
        <dbReference type="SAM" id="Phobius"/>
    </source>
</evidence>
<feature type="transmembrane region" description="Helical" evidence="6">
    <location>
        <begin position="12"/>
        <end position="34"/>
    </location>
</feature>
<dbReference type="RefSeq" id="WP_157477488.1">
    <property type="nucleotide sequence ID" value="NZ_CP046566.1"/>
</dbReference>
<dbReference type="PANTHER" id="PTHR33529">
    <property type="entry name" value="SLR0882 PROTEIN-RELATED"/>
    <property type="match status" value="1"/>
</dbReference>
<feature type="transmembrane region" description="Helical" evidence="6">
    <location>
        <begin position="424"/>
        <end position="447"/>
    </location>
</feature>
<sequence>MIKQLDKLILRAFIGPFLATFLIAIFVLILQFFWLWIDDFVGKGIDMATLGEVVLYVAASWVPVALPLAMLLSTIMTFGNLGESYELVAIKSAGISLLRFMRPILAASILIVGVAFLFNNNIIPIVNLKLNKLKYEIVYSKPAFDIKPGVFYDNIEGYVIKLGSKENDGALIKDVIIYEKGNYLQDNVILADSGSMTVSSDKRFLKFHLKHGTRYEERGMRSTVNTELIRVGFDEYEKIFDLTSFFRVESNDSLFKDNYRMLSVRQLKHFMDSVVVKKDSLSKRIQTDVSGNFAFVKLYDSNKLKLPTVNPKTLPKTANKIFPDSTKTILADMALSKLNAAKSSMDIFYADYNGRSREIREYMIGMHQKFALSFACFVMFLIGAPLGSIIRKGGIGTPLVFAVIFFAIFHLLNTTGEKLAKEAVLSPFVGTWLPSIVMVPIGIFLGYKAMRDSQLFNKEFYYRTAVQFKKIIRRNATKNEA</sequence>
<evidence type="ECO:0000256" key="3">
    <source>
        <dbReference type="ARBA" id="ARBA00022692"/>
    </source>
</evidence>
<dbReference type="AlphaFoldDB" id="A0A6I6G4L9"/>
<keyword evidence="2" id="KW-1003">Cell membrane</keyword>
<keyword evidence="3 6" id="KW-0812">Transmembrane</keyword>